<dbReference type="AlphaFoldDB" id="A0A916JDW7"/>
<keyword evidence="2 3" id="KW-0326">Glycosidase</keyword>
<dbReference type="PANTHER" id="PTHR23403:SF1">
    <property type="entry name" value="TREHALASE"/>
    <property type="match status" value="1"/>
</dbReference>
<proteinExistence type="predicted"/>
<dbReference type="InterPro" id="IPR008928">
    <property type="entry name" value="6-hairpin_glycosidase_sf"/>
</dbReference>
<evidence type="ECO:0000256" key="2">
    <source>
        <dbReference type="ARBA" id="ARBA00023295"/>
    </source>
</evidence>
<keyword evidence="4" id="KW-1185">Reference proteome</keyword>
<dbReference type="EMBL" id="CAJRAF010000002">
    <property type="protein sequence ID" value="CAG5004541.1"/>
    <property type="molecule type" value="Genomic_DNA"/>
</dbReference>
<name>A0A916JDW7_9BACT</name>
<dbReference type="Proteomes" id="UP000680038">
    <property type="component" value="Unassembled WGS sequence"/>
</dbReference>
<dbReference type="GO" id="GO:0005993">
    <property type="term" value="P:trehalose catabolic process"/>
    <property type="evidence" value="ECO:0007669"/>
    <property type="project" value="TreeGrafter"/>
</dbReference>
<gene>
    <name evidence="3" type="primary">treA</name>
    <name evidence="3" type="ORF">DYBT9275_03392</name>
</gene>
<keyword evidence="1 3" id="KW-0378">Hydrolase</keyword>
<evidence type="ECO:0000313" key="3">
    <source>
        <dbReference type="EMBL" id="CAG5004541.1"/>
    </source>
</evidence>
<dbReference type="PROSITE" id="PS00928">
    <property type="entry name" value="TREHALASE_2"/>
    <property type="match status" value="1"/>
</dbReference>
<evidence type="ECO:0000313" key="4">
    <source>
        <dbReference type="Proteomes" id="UP000680038"/>
    </source>
</evidence>
<accession>A0A916JDW7</accession>
<dbReference type="InterPro" id="IPR001661">
    <property type="entry name" value="Glyco_hydro_37"/>
</dbReference>
<dbReference type="PRINTS" id="PR00744">
    <property type="entry name" value="GLHYDRLASE37"/>
</dbReference>
<dbReference type="SUPFAM" id="SSF48208">
    <property type="entry name" value="Six-hairpin glycosidases"/>
    <property type="match status" value="1"/>
</dbReference>
<dbReference type="GO" id="GO:0004555">
    <property type="term" value="F:alpha,alpha-trehalase activity"/>
    <property type="evidence" value="ECO:0007669"/>
    <property type="project" value="UniProtKB-EC"/>
</dbReference>
<dbReference type="Pfam" id="PF01204">
    <property type="entry name" value="Trehalase"/>
    <property type="match status" value="1"/>
</dbReference>
<protein>
    <submittedName>
        <fullName evidence="3">Periplasmic trehalase</fullName>
        <ecNumber evidence="3">3.2.1.28</ecNumber>
    </submittedName>
</protein>
<reference evidence="3" key="1">
    <citation type="submission" date="2021-04" db="EMBL/GenBank/DDBJ databases">
        <authorList>
            <person name="Rodrigo-Torres L."/>
            <person name="Arahal R. D."/>
            <person name="Lucena T."/>
        </authorList>
    </citation>
    <scope>NUCLEOTIDE SEQUENCE</scope>
    <source>
        <strain evidence="3">CECT 9275</strain>
    </source>
</reference>
<dbReference type="NCBIfam" id="NF009774">
    <property type="entry name" value="PRK13271.1"/>
    <property type="match status" value="1"/>
</dbReference>
<dbReference type="PROSITE" id="PS00927">
    <property type="entry name" value="TREHALASE_1"/>
    <property type="match status" value="1"/>
</dbReference>
<dbReference type="PANTHER" id="PTHR23403">
    <property type="entry name" value="TREHALASE"/>
    <property type="match status" value="1"/>
</dbReference>
<sequence length="516" mass="60199">MIGFVSASPSYGQAYYSPEDLYGSLFADVQNGYIFSDSKTFADCIPLFDPVYIIEQYHREKEREGFSLSDFVSAHFRVPEKIKSDFIPDRQESAEQHVKRLWPVLMRRPENQEQGGSLIPLPHCYVVPGGRFREIYYWDSYFTMLGLRESGRVDLIESMVNNFAFLINSFGFIPTANRTYYLSRSQPPFFSLMVQLYSEMEGKKVLKTYLPQLKKEYDYWMDTGNSTAEPFTGYRRVVYLPDGAVLNRYWDDKATPRPEAYREDIELALEAQEQHGTSPDELYRHIRAAAESGWDFSSRWFGDESDFSTIKTTDIIPVDLNCLMYHLEKTLAEAYRLKDNPEMQQIFEDKANARCQAIQKYFWNEDRHFFMDYDFKKQANTDSISLAGSYPLFFKLASKPQSHYIRAYLRLNFLKSGGLLTTNVKSGQQWDAPNGWAPLQWIAYKGLRNYNFHRTANELSVEWLGLIEKEFKHSGKMLEKYNVSDTNLIAGGGEYEIQEGFGWTNGVYLRMKNRKR</sequence>
<organism evidence="3 4">
    <name type="scientific">Dyadobacter helix</name>
    <dbReference type="NCBI Taxonomy" id="2822344"/>
    <lineage>
        <taxon>Bacteria</taxon>
        <taxon>Pseudomonadati</taxon>
        <taxon>Bacteroidota</taxon>
        <taxon>Cytophagia</taxon>
        <taxon>Cytophagales</taxon>
        <taxon>Spirosomataceae</taxon>
        <taxon>Dyadobacter</taxon>
    </lineage>
</organism>
<dbReference type="InterPro" id="IPR012341">
    <property type="entry name" value="6hp_glycosidase-like_sf"/>
</dbReference>
<comment type="caution">
    <text evidence="3">The sequence shown here is derived from an EMBL/GenBank/DDBJ whole genome shotgun (WGS) entry which is preliminary data.</text>
</comment>
<evidence type="ECO:0000256" key="1">
    <source>
        <dbReference type="ARBA" id="ARBA00022801"/>
    </source>
</evidence>
<dbReference type="InterPro" id="IPR018232">
    <property type="entry name" value="Glyco_hydro_37_CS"/>
</dbReference>
<dbReference type="Gene3D" id="1.50.10.10">
    <property type="match status" value="1"/>
</dbReference>
<dbReference type="NCBIfam" id="NF009773">
    <property type="entry name" value="PRK13270.1"/>
    <property type="match status" value="1"/>
</dbReference>
<dbReference type="EC" id="3.2.1.28" evidence="3"/>